<keyword evidence="4 5" id="KW-0802">TPR repeat</keyword>
<dbReference type="InterPro" id="IPR004358">
    <property type="entry name" value="Sig_transdc_His_kin-like_C"/>
</dbReference>
<feature type="transmembrane region" description="Helical" evidence="6">
    <location>
        <begin position="422"/>
        <end position="441"/>
    </location>
</feature>
<dbReference type="PRINTS" id="PR00344">
    <property type="entry name" value="BCTRLSENSOR"/>
</dbReference>
<dbReference type="PANTHER" id="PTHR45641:SF19">
    <property type="entry name" value="NEPHROCYSTIN-3"/>
    <property type="match status" value="1"/>
</dbReference>
<keyword evidence="6" id="KW-1133">Transmembrane helix</keyword>
<reference evidence="8 9" key="1">
    <citation type="journal article" date="2013" name="Int. J. Syst. Evol. Microbiol.">
        <title>Kordia antarctica sp. nov., isolated from Antarctic seawater.</title>
        <authorList>
            <person name="Baek K."/>
            <person name="Choi A."/>
            <person name="Kang I."/>
            <person name="Lee K."/>
            <person name="Cho J.C."/>
        </authorList>
    </citation>
    <scope>NUCLEOTIDE SEQUENCE [LARGE SCALE GENOMIC DNA]</scope>
    <source>
        <strain evidence="8 9">IMCC3317</strain>
    </source>
</reference>
<dbReference type="EMBL" id="CP019288">
    <property type="protein sequence ID" value="QHI38038.1"/>
    <property type="molecule type" value="Genomic_DNA"/>
</dbReference>
<dbReference type="InterPro" id="IPR003594">
    <property type="entry name" value="HATPase_dom"/>
</dbReference>
<dbReference type="SMART" id="SM00028">
    <property type="entry name" value="TPR"/>
    <property type="match status" value="8"/>
</dbReference>
<dbReference type="CDD" id="cd16917">
    <property type="entry name" value="HATPase_UhpB-NarQ-NarX-like"/>
    <property type="match status" value="1"/>
</dbReference>
<proteinExistence type="predicted"/>
<evidence type="ECO:0000256" key="4">
    <source>
        <dbReference type="ARBA" id="ARBA00022803"/>
    </source>
</evidence>
<dbReference type="SMART" id="SM00387">
    <property type="entry name" value="HATPase_c"/>
    <property type="match status" value="1"/>
</dbReference>
<dbReference type="SUPFAM" id="SSF55874">
    <property type="entry name" value="ATPase domain of HSP90 chaperone/DNA topoisomerase II/histidine kinase"/>
    <property type="match status" value="1"/>
</dbReference>
<dbReference type="InterPro" id="IPR011990">
    <property type="entry name" value="TPR-like_helical_dom_sf"/>
</dbReference>
<evidence type="ECO:0000256" key="6">
    <source>
        <dbReference type="SAM" id="Phobius"/>
    </source>
</evidence>
<feature type="repeat" description="TPR" evidence="5">
    <location>
        <begin position="61"/>
        <end position="94"/>
    </location>
</feature>
<dbReference type="AlphaFoldDB" id="A0A7L4ZMU2"/>
<dbReference type="Gene3D" id="1.25.40.10">
    <property type="entry name" value="Tetratricopeptide repeat domain"/>
    <property type="match status" value="3"/>
</dbReference>
<sequence length="661" mass="76734">MLTLFWGYESNAFNLVFNSEITELLAEAKKLELESKYEDAITIYSKALEIAAKHELTDDASFIYKKIGLIYYKRKKYKKAKRFFKQSITANPVTKHSADSYLNLSLLYRKQHEQDSVLYCLEKSLFIYNKLPSSKDQFLTYLKAGILYKNAGVYNEAIRYLIKAYKGFDKLQMNEKKASTANTIADTQRLLGHLDIAEIYYKESLKLRIQQKDSLKISYSYNNMGNFYKDFKRYDSAEHYYQKAIKIQEPLSRKKEIGRMLSNLASIYHKQEKYTAALATYKKALTEKRKEQDSIAIADTLNELAFIYLEKKDHIHAKNYLDTIKTVISSINNKDVLLRNLEINALYYESIEDFKESIVYHTKYKKLYTTVFNDNQDQNTQQLQQQFHTEIKDKQIVGLSTDKKTQEKVINLQEKNLRRKDVFLILLGVLLLFSIGIYFYLRQQQKIKQRDFELKKLHDIFKAQEVIKDGISKDLHDLIASNLNGIRLKMQAIPTLENNQSYITNIVNELKESSKQIRLISHRLSPLRDRIKHIPFREILISHLSEFQLYSKTLVDIDPPLPEELDEISIDAQTNFYAVFLEIINNIGRHAQATEVVITHFTDKDGFLNISISDNGIGILKSDNSGIGLMNIKNRVSLLGGTHIVESSDKGVSITIIIPLK</sequence>
<dbReference type="InterPro" id="IPR019734">
    <property type="entry name" value="TPR_rpt"/>
</dbReference>
<evidence type="ECO:0000256" key="1">
    <source>
        <dbReference type="ARBA" id="ARBA00000085"/>
    </source>
</evidence>
<dbReference type="Pfam" id="PF13181">
    <property type="entry name" value="TPR_8"/>
    <property type="match status" value="1"/>
</dbReference>
<evidence type="ECO:0000313" key="9">
    <source>
        <dbReference type="Proteomes" id="UP000464657"/>
    </source>
</evidence>
<dbReference type="KEGG" id="kan:IMCC3317_34220"/>
<evidence type="ECO:0000259" key="7">
    <source>
        <dbReference type="SMART" id="SM00387"/>
    </source>
</evidence>
<evidence type="ECO:0000256" key="3">
    <source>
        <dbReference type="ARBA" id="ARBA00022737"/>
    </source>
</evidence>
<dbReference type="PROSITE" id="PS50005">
    <property type="entry name" value="TPR"/>
    <property type="match status" value="3"/>
</dbReference>
<dbReference type="Pfam" id="PF02518">
    <property type="entry name" value="HATPase_c"/>
    <property type="match status" value="1"/>
</dbReference>
<feature type="repeat" description="TPR" evidence="5">
    <location>
        <begin position="218"/>
        <end position="251"/>
    </location>
</feature>
<dbReference type="Gene3D" id="3.30.565.10">
    <property type="entry name" value="Histidine kinase-like ATPase, C-terminal domain"/>
    <property type="match status" value="1"/>
</dbReference>
<dbReference type="SUPFAM" id="SSF48452">
    <property type="entry name" value="TPR-like"/>
    <property type="match status" value="2"/>
</dbReference>
<comment type="catalytic activity">
    <reaction evidence="1">
        <text>ATP + protein L-histidine = ADP + protein N-phospho-L-histidine.</text>
        <dbReference type="EC" id="2.7.13.3"/>
    </reaction>
</comment>
<evidence type="ECO:0000313" key="8">
    <source>
        <dbReference type="EMBL" id="QHI38038.1"/>
    </source>
</evidence>
<keyword evidence="6" id="KW-0812">Transmembrane</keyword>
<evidence type="ECO:0000256" key="2">
    <source>
        <dbReference type="ARBA" id="ARBA00012438"/>
    </source>
</evidence>
<organism evidence="8 9">
    <name type="scientific">Kordia antarctica</name>
    <dbReference type="NCBI Taxonomy" id="1218801"/>
    <lineage>
        <taxon>Bacteria</taxon>
        <taxon>Pseudomonadati</taxon>
        <taxon>Bacteroidota</taxon>
        <taxon>Flavobacteriia</taxon>
        <taxon>Flavobacteriales</taxon>
        <taxon>Flavobacteriaceae</taxon>
        <taxon>Kordia</taxon>
    </lineage>
</organism>
<feature type="domain" description="Histidine kinase/HSP90-like ATPase" evidence="7">
    <location>
        <begin position="571"/>
        <end position="661"/>
    </location>
</feature>
<name>A0A7L4ZMU2_9FLAO</name>
<feature type="repeat" description="TPR" evidence="5">
    <location>
        <begin position="258"/>
        <end position="291"/>
    </location>
</feature>
<dbReference type="InterPro" id="IPR036890">
    <property type="entry name" value="HATPase_C_sf"/>
</dbReference>
<dbReference type="Pfam" id="PF13424">
    <property type="entry name" value="TPR_12"/>
    <property type="match status" value="2"/>
</dbReference>
<accession>A0A7L4ZMU2</accession>
<evidence type="ECO:0000256" key="5">
    <source>
        <dbReference type="PROSITE-ProRule" id="PRU00339"/>
    </source>
</evidence>
<dbReference type="PANTHER" id="PTHR45641">
    <property type="entry name" value="TETRATRICOPEPTIDE REPEAT PROTEIN (AFU_ORTHOLOGUE AFUA_6G03870)"/>
    <property type="match status" value="1"/>
</dbReference>
<dbReference type="GO" id="GO:0004673">
    <property type="term" value="F:protein histidine kinase activity"/>
    <property type="evidence" value="ECO:0007669"/>
    <property type="project" value="UniProtKB-EC"/>
</dbReference>
<dbReference type="Proteomes" id="UP000464657">
    <property type="component" value="Chromosome"/>
</dbReference>
<protein>
    <recommendedName>
        <fullName evidence="2">histidine kinase</fullName>
        <ecNumber evidence="2">2.7.13.3</ecNumber>
    </recommendedName>
</protein>
<keyword evidence="6" id="KW-0472">Membrane</keyword>
<keyword evidence="9" id="KW-1185">Reference proteome</keyword>
<dbReference type="EC" id="2.7.13.3" evidence="2"/>
<keyword evidence="3" id="KW-0677">Repeat</keyword>
<gene>
    <name evidence="8" type="primary">ycf3_7</name>
    <name evidence="8" type="ORF">IMCC3317_34220</name>
</gene>